<dbReference type="Proteomes" id="UP001055429">
    <property type="component" value="Chromosome"/>
</dbReference>
<name>A0ABY4SL64_9CAUL</name>
<organism evidence="2 3">
    <name type="scientific">Brevundimonas albigilva</name>
    <dbReference type="NCBI Taxonomy" id="1312364"/>
    <lineage>
        <taxon>Bacteria</taxon>
        <taxon>Pseudomonadati</taxon>
        <taxon>Pseudomonadota</taxon>
        <taxon>Alphaproteobacteria</taxon>
        <taxon>Caulobacterales</taxon>
        <taxon>Caulobacteraceae</taxon>
        <taxon>Brevundimonas</taxon>
    </lineage>
</organism>
<reference evidence="2" key="1">
    <citation type="submission" date="2022-05" db="EMBL/GenBank/DDBJ databases">
        <title>Brevundimonas albigilva TT17 genome sequence.</title>
        <authorList>
            <person name="Lee K."/>
            <person name="Son H."/>
        </authorList>
    </citation>
    <scope>NUCLEOTIDE SEQUENCE</scope>
    <source>
        <strain evidence="2">TT17</strain>
    </source>
</reference>
<dbReference type="EMBL" id="CP097649">
    <property type="protein sequence ID" value="URI14998.1"/>
    <property type="molecule type" value="Genomic_DNA"/>
</dbReference>
<gene>
    <name evidence="2" type="ORF">M8231_14520</name>
</gene>
<keyword evidence="1" id="KW-0732">Signal</keyword>
<evidence type="ECO:0000313" key="3">
    <source>
        <dbReference type="Proteomes" id="UP001055429"/>
    </source>
</evidence>
<protein>
    <recommendedName>
        <fullName evidence="4">Lipoprotein</fullName>
    </recommendedName>
</protein>
<keyword evidence="3" id="KW-1185">Reference proteome</keyword>
<accession>A0ABY4SL64</accession>
<feature type="signal peptide" evidence="1">
    <location>
        <begin position="1"/>
        <end position="20"/>
    </location>
</feature>
<feature type="chain" id="PRO_5045149971" description="Lipoprotein" evidence="1">
    <location>
        <begin position="21"/>
        <end position="130"/>
    </location>
</feature>
<sequence>MKKTFAVAALAAALSTAACTTTEKVSVTQPGDRMMTCAQMRDQFAKLDEIKRDGQSDQGVNGANVAAVLFFWPAAVGNYMSARDAMQVAERRHEHLMTIYNEKQCDNPGNASLRFSVPAELLVQLGAGRP</sequence>
<dbReference type="PROSITE" id="PS51257">
    <property type="entry name" value="PROKAR_LIPOPROTEIN"/>
    <property type="match status" value="1"/>
</dbReference>
<dbReference type="RefSeq" id="WP_250201785.1">
    <property type="nucleotide sequence ID" value="NZ_CP097649.1"/>
</dbReference>
<evidence type="ECO:0008006" key="4">
    <source>
        <dbReference type="Google" id="ProtNLM"/>
    </source>
</evidence>
<proteinExistence type="predicted"/>
<evidence type="ECO:0000313" key="2">
    <source>
        <dbReference type="EMBL" id="URI14998.1"/>
    </source>
</evidence>
<evidence type="ECO:0000256" key="1">
    <source>
        <dbReference type="SAM" id="SignalP"/>
    </source>
</evidence>